<protein>
    <submittedName>
        <fullName evidence="1">Glycosyltransferase</fullName>
        <ecNumber evidence="1">2.4.-.-</ecNumber>
    </submittedName>
</protein>
<reference evidence="1 2" key="1">
    <citation type="submission" date="2022-08" db="EMBL/GenBank/DDBJ databases">
        <title>Aerococcaceae sp. nov isolated from spoiled eye mask.</title>
        <authorList>
            <person name="Zhou G."/>
            <person name="Xie X.-B."/>
            <person name="Shi Q.-S."/>
            <person name="Wang Y.-S."/>
            <person name="Wen X."/>
            <person name="Peng H."/>
            <person name="Yang X.-J."/>
            <person name="Tao H.-B."/>
            <person name="Huang X.-M."/>
        </authorList>
    </citation>
    <scope>NUCLEOTIDE SEQUENCE [LARGE SCALE GENOMIC DNA]</scope>
    <source>
        <strain evidence="2">DM20194951</strain>
    </source>
</reference>
<dbReference type="GO" id="GO:0016757">
    <property type="term" value="F:glycosyltransferase activity"/>
    <property type="evidence" value="ECO:0007669"/>
    <property type="project" value="UniProtKB-KW"/>
</dbReference>
<dbReference type="Pfam" id="PF13692">
    <property type="entry name" value="Glyco_trans_1_4"/>
    <property type="match status" value="1"/>
</dbReference>
<accession>A0ABY5PA63</accession>
<keyword evidence="1" id="KW-0328">Glycosyltransferase</keyword>
<evidence type="ECO:0000313" key="2">
    <source>
        <dbReference type="Proteomes" id="UP001315967"/>
    </source>
</evidence>
<dbReference type="EMBL" id="CP102453">
    <property type="protein sequence ID" value="UUX35263.1"/>
    <property type="molecule type" value="Genomic_DNA"/>
</dbReference>
<dbReference type="SUPFAM" id="SSF53756">
    <property type="entry name" value="UDP-Glycosyltransferase/glycogen phosphorylase"/>
    <property type="match status" value="1"/>
</dbReference>
<dbReference type="Gene3D" id="3.40.50.2000">
    <property type="entry name" value="Glycogen Phosphorylase B"/>
    <property type="match status" value="1"/>
</dbReference>
<name>A0ABY5PA63_9LACT</name>
<gene>
    <name evidence="1" type="ORF">NRE15_06360</name>
</gene>
<sequence length="317" mass="37278">MYKILFSRSEKAMRPGIEAYIEYFNQSEEFEVVVNHEGDFVPDYSIFDVVWECKGIGGVKKGDYVLVHEYNSLSTAPFPKTKNILKVRLNTKPDMRVFLNKFVAKQFHFKDDVPTFYRDIGIDPQTLTLSQHKNNTKEYDFVYLGAISKAREIDQLLKGFITSNTNKSFLLIGDTNNEIYNEFKNEPNIVFTGRVPFKEVAKIAVKAKYGINYIPDRYPFNIQTSTKLLEYMAMDLKIITTDYQWVRDFEKTTQSQFFYIDDKHPTFEMKNIEGFAFKNNAQFEDLYWDNIIDKSGIKHELLRQLEAKATTKRDKRY</sequence>
<organism evidence="1 2">
    <name type="scientific">Fundicoccus culcitae</name>
    <dbReference type="NCBI Taxonomy" id="2969821"/>
    <lineage>
        <taxon>Bacteria</taxon>
        <taxon>Bacillati</taxon>
        <taxon>Bacillota</taxon>
        <taxon>Bacilli</taxon>
        <taxon>Lactobacillales</taxon>
        <taxon>Aerococcaceae</taxon>
        <taxon>Fundicoccus</taxon>
    </lineage>
</organism>
<keyword evidence="2" id="KW-1185">Reference proteome</keyword>
<evidence type="ECO:0000313" key="1">
    <source>
        <dbReference type="EMBL" id="UUX35263.1"/>
    </source>
</evidence>
<dbReference type="RefSeq" id="WP_313794753.1">
    <property type="nucleotide sequence ID" value="NZ_CP102453.1"/>
</dbReference>
<dbReference type="EC" id="2.4.-.-" evidence="1"/>
<dbReference type="Proteomes" id="UP001315967">
    <property type="component" value="Chromosome"/>
</dbReference>
<keyword evidence="1" id="KW-0808">Transferase</keyword>
<proteinExistence type="predicted"/>